<dbReference type="GO" id="GO:0017061">
    <property type="term" value="F:S-methyl-5-thioadenosine phosphorylase activity"/>
    <property type="evidence" value="ECO:0007669"/>
    <property type="project" value="UniProtKB-EC"/>
</dbReference>
<dbReference type="InterPro" id="IPR038371">
    <property type="entry name" value="Cu_polyphenol_OxRdtase_sf"/>
</dbReference>
<evidence type="ECO:0000256" key="2">
    <source>
        <dbReference type="ARBA" id="ARBA00007353"/>
    </source>
</evidence>
<accession>A0A7Z2S951</accession>
<keyword evidence="6" id="KW-0862">Zinc</keyword>
<dbReference type="InterPro" id="IPR003730">
    <property type="entry name" value="Cu_polyphenol_OxRdtase"/>
</dbReference>
<dbReference type="SUPFAM" id="SSF64438">
    <property type="entry name" value="CNF1/YfiH-like putative cysteine hydrolases"/>
    <property type="match status" value="1"/>
</dbReference>
<keyword evidence="4" id="KW-0479">Metal-binding</keyword>
<dbReference type="PANTHER" id="PTHR30616:SF2">
    <property type="entry name" value="PURINE NUCLEOSIDE PHOSPHORYLASE LACC1"/>
    <property type="match status" value="1"/>
</dbReference>
<evidence type="ECO:0000313" key="11">
    <source>
        <dbReference type="EMBL" id="QHL91392.1"/>
    </source>
</evidence>
<evidence type="ECO:0000256" key="1">
    <source>
        <dbReference type="ARBA" id="ARBA00000553"/>
    </source>
</evidence>
<comment type="catalytic activity">
    <reaction evidence="1">
        <text>inosine + phosphate = alpha-D-ribose 1-phosphate + hypoxanthine</text>
        <dbReference type="Rhea" id="RHEA:27646"/>
        <dbReference type="ChEBI" id="CHEBI:17368"/>
        <dbReference type="ChEBI" id="CHEBI:17596"/>
        <dbReference type="ChEBI" id="CHEBI:43474"/>
        <dbReference type="ChEBI" id="CHEBI:57720"/>
        <dbReference type="EC" id="2.4.2.1"/>
    </reaction>
    <physiologicalReaction direction="left-to-right" evidence="1">
        <dbReference type="Rhea" id="RHEA:27647"/>
    </physiologicalReaction>
</comment>
<evidence type="ECO:0000256" key="10">
    <source>
        <dbReference type="RuleBase" id="RU361274"/>
    </source>
</evidence>
<evidence type="ECO:0000256" key="4">
    <source>
        <dbReference type="ARBA" id="ARBA00022723"/>
    </source>
</evidence>
<organism evidence="11 12">
    <name type="scientific">Sphingomonas changnyeongensis</name>
    <dbReference type="NCBI Taxonomy" id="2698679"/>
    <lineage>
        <taxon>Bacteria</taxon>
        <taxon>Pseudomonadati</taxon>
        <taxon>Pseudomonadota</taxon>
        <taxon>Alphaproteobacteria</taxon>
        <taxon>Sphingomonadales</taxon>
        <taxon>Sphingomonadaceae</taxon>
        <taxon>Sphingomonas</taxon>
    </lineage>
</organism>
<dbReference type="AlphaFoldDB" id="A0A7Z2S951"/>
<protein>
    <recommendedName>
        <fullName evidence="10">Purine nucleoside phosphorylase</fullName>
    </recommendedName>
</protein>
<reference evidence="11 12" key="1">
    <citation type="submission" date="2020-01" db="EMBL/GenBank/DDBJ databases">
        <title>Sphingomonas sp. C33 whole genome sequece.</title>
        <authorList>
            <person name="Park C."/>
        </authorList>
    </citation>
    <scope>NUCLEOTIDE SEQUENCE [LARGE SCALE GENOMIC DNA]</scope>
    <source>
        <strain evidence="11 12">C33</strain>
    </source>
</reference>
<dbReference type="EMBL" id="CP047895">
    <property type="protein sequence ID" value="QHL91392.1"/>
    <property type="molecule type" value="Genomic_DNA"/>
</dbReference>
<dbReference type="GO" id="GO:0005507">
    <property type="term" value="F:copper ion binding"/>
    <property type="evidence" value="ECO:0007669"/>
    <property type="project" value="TreeGrafter"/>
</dbReference>
<dbReference type="PANTHER" id="PTHR30616">
    <property type="entry name" value="UNCHARACTERIZED PROTEIN YFIH"/>
    <property type="match status" value="1"/>
</dbReference>
<evidence type="ECO:0000256" key="3">
    <source>
        <dbReference type="ARBA" id="ARBA00022679"/>
    </source>
</evidence>
<dbReference type="Gene3D" id="3.60.140.10">
    <property type="entry name" value="CNF1/YfiH-like putative cysteine hydrolases"/>
    <property type="match status" value="1"/>
</dbReference>
<comment type="catalytic activity">
    <reaction evidence="9">
        <text>S-methyl-5'-thioadenosine + phosphate = 5-(methylsulfanyl)-alpha-D-ribose 1-phosphate + adenine</text>
        <dbReference type="Rhea" id="RHEA:11852"/>
        <dbReference type="ChEBI" id="CHEBI:16708"/>
        <dbReference type="ChEBI" id="CHEBI:17509"/>
        <dbReference type="ChEBI" id="CHEBI:43474"/>
        <dbReference type="ChEBI" id="CHEBI:58533"/>
        <dbReference type="EC" id="2.4.2.28"/>
    </reaction>
    <physiologicalReaction direction="left-to-right" evidence="9">
        <dbReference type="Rhea" id="RHEA:11853"/>
    </physiologicalReaction>
</comment>
<sequence length="280" mass="29023">MRTKTASTSWILPDDDLCPAPDDGPVPIRADQLGAVPHGFFGRLGGVSTGPVAGLNAGLGTGDDPAAVAENRRRAAAAVLPGAPIVSLYQIHSADCVRVDQPWAEAERPRADALVTDRPGLLLGIVTADCAPVLLADPAAGVVGAAHAGWKGALAGVTDRTVAAMVALGAVPERIIAAIGPTIARASYEVDEDFARRFEAEDPANERFFASGRPGHCQFDLEAYLVARLAAAGIGRIAALGLDTYADADRFFSFRRATHQGAPDYGRQIALIGLAAGVRD</sequence>
<evidence type="ECO:0000256" key="6">
    <source>
        <dbReference type="ARBA" id="ARBA00022833"/>
    </source>
</evidence>
<dbReference type="GO" id="GO:0016787">
    <property type="term" value="F:hydrolase activity"/>
    <property type="evidence" value="ECO:0007669"/>
    <property type="project" value="UniProtKB-KW"/>
</dbReference>
<comment type="similarity">
    <text evidence="2 10">Belongs to the purine nucleoside phosphorylase YfiH/LACC1 family.</text>
</comment>
<evidence type="ECO:0000256" key="8">
    <source>
        <dbReference type="ARBA" id="ARBA00048968"/>
    </source>
</evidence>
<evidence type="ECO:0000256" key="5">
    <source>
        <dbReference type="ARBA" id="ARBA00022801"/>
    </source>
</evidence>
<keyword evidence="5" id="KW-0378">Hydrolase</keyword>
<dbReference type="CDD" id="cd16833">
    <property type="entry name" value="YfiH"/>
    <property type="match status" value="1"/>
</dbReference>
<evidence type="ECO:0000256" key="7">
    <source>
        <dbReference type="ARBA" id="ARBA00047989"/>
    </source>
</evidence>
<keyword evidence="12" id="KW-1185">Reference proteome</keyword>
<dbReference type="Proteomes" id="UP000464468">
    <property type="component" value="Chromosome"/>
</dbReference>
<dbReference type="Pfam" id="PF02578">
    <property type="entry name" value="Cu-oxidase_4"/>
    <property type="match status" value="1"/>
</dbReference>
<dbReference type="NCBIfam" id="TIGR00726">
    <property type="entry name" value="peptidoglycan editing factor PgeF"/>
    <property type="match status" value="1"/>
</dbReference>
<dbReference type="InterPro" id="IPR011324">
    <property type="entry name" value="Cytotoxic_necrot_fac-like_cat"/>
</dbReference>
<evidence type="ECO:0000256" key="9">
    <source>
        <dbReference type="ARBA" id="ARBA00049893"/>
    </source>
</evidence>
<keyword evidence="3" id="KW-0808">Transferase</keyword>
<evidence type="ECO:0000313" key="12">
    <source>
        <dbReference type="Proteomes" id="UP000464468"/>
    </source>
</evidence>
<proteinExistence type="inferred from homology"/>
<name>A0A7Z2S951_9SPHN</name>
<comment type="catalytic activity">
    <reaction evidence="7">
        <text>adenosine + H2O + H(+) = inosine + NH4(+)</text>
        <dbReference type="Rhea" id="RHEA:24408"/>
        <dbReference type="ChEBI" id="CHEBI:15377"/>
        <dbReference type="ChEBI" id="CHEBI:15378"/>
        <dbReference type="ChEBI" id="CHEBI:16335"/>
        <dbReference type="ChEBI" id="CHEBI:17596"/>
        <dbReference type="ChEBI" id="CHEBI:28938"/>
        <dbReference type="EC" id="3.5.4.4"/>
    </reaction>
    <physiologicalReaction direction="left-to-right" evidence="7">
        <dbReference type="Rhea" id="RHEA:24409"/>
    </physiologicalReaction>
</comment>
<comment type="catalytic activity">
    <reaction evidence="8">
        <text>adenosine + phosphate = alpha-D-ribose 1-phosphate + adenine</text>
        <dbReference type="Rhea" id="RHEA:27642"/>
        <dbReference type="ChEBI" id="CHEBI:16335"/>
        <dbReference type="ChEBI" id="CHEBI:16708"/>
        <dbReference type="ChEBI" id="CHEBI:43474"/>
        <dbReference type="ChEBI" id="CHEBI:57720"/>
        <dbReference type="EC" id="2.4.2.1"/>
    </reaction>
    <physiologicalReaction direction="left-to-right" evidence="8">
        <dbReference type="Rhea" id="RHEA:27643"/>
    </physiologicalReaction>
</comment>
<dbReference type="RefSeq" id="WP_160593322.1">
    <property type="nucleotide sequence ID" value="NZ_CP047895.1"/>
</dbReference>
<gene>
    <name evidence="11" type="primary">pgeF</name>
    <name evidence="11" type="ORF">GVO57_11950</name>
</gene>
<dbReference type="KEGG" id="schy:GVO57_11950"/>